<feature type="region of interest" description="Disordered" evidence="1">
    <location>
        <begin position="1"/>
        <end position="37"/>
    </location>
</feature>
<dbReference type="PANTHER" id="PTHR43628:SF11">
    <property type="entry name" value="PROTEIN DSF2"/>
    <property type="match status" value="1"/>
</dbReference>
<evidence type="ECO:0008006" key="4">
    <source>
        <dbReference type="Google" id="ProtNLM"/>
    </source>
</evidence>
<accession>A0AAE0LXM9</accession>
<comment type="caution">
    <text evidence="2">The sequence shown here is derived from an EMBL/GenBank/DDBJ whole genome shotgun (WGS) entry which is preliminary data.</text>
</comment>
<reference evidence="2" key="1">
    <citation type="journal article" date="2023" name="Mol. Phylogenet. Evol.">
        <title>Genome-scale phylogeny and comparative genomics of the fungal order Sordariales.</title>
        <authorList>
            <person name="Hensen N."/>
            <person name="Bonometti L."/>
            <person name="Westerberg I."/>
            <person name="Brannstrom I.O."/>
            <person name="Guillou S."/>
            <person name="Cros-Aarteil S."/>
            <person name="Calhoun S."/>
            <person name="Haridas S."/>
            <person name="Kuo A."/>
            <person name="Mondo S."/>
            <person name="Pangilinan J."/>
            <person name="Riley R."/>
            <person name="LaButti K."/>
            <person name="Andreopoulos B."/>
            <person name="Lipzen A."/>
            <person name="Chen C."/>
            <person name="Yan M."/>
            <person name="Daum C."/>
            <person name="Ng V."/>
            <person name="Clum A."/>
            <person name="Steindorff A."/>
            <person name="Ohm R.A."/>
            <person name="Martin F."/>
            <person name="Silar P."/>
            <person name="Natvig D.O."/>
            <person name="Lalanne C."/>
            <person name="Gautier V."/>
            <person name="Ament-Velasquez S.L."/>
            <person name="Kruys A."/>
            <person name="Hutchinson M.I."/>
            <person name="Powell A.J."/>
            <person name="Barry K."/>
            <person name="Miller A.N."/>
            <person name="Grigoriev I.V."/>
            <person name="Debuchy R."/>
            <person name="Gladieux P."/>
            <person name="Hiltunen Thoren M."/>
            <person name="Johannesson H."/>
        </authorList>
    </citation>
    <scope>NUCLEOTIDE SEQUENCE</scope>
    <source>
        <strain evidence="2">CBS 168.71</strain>
    </source>
</reference>
<evidence type="ECO:0000313" key="3">
    <source>
        <dbReference type="Proteomes" id="UP001278766"/>
    </source>
</evidence>
<feature type="compositionally biased region" description="Basic residues" evidence="1">
    <location>
        <begin position="708"/>
        <end position="723"/>
    </location>
</feature>
<feature type="compositionally biased region" description="Polar residues" evidence="1">
    <location>
        <begin position="256"/>
        <end position="277"/>
    </location>
</feature>
<dbReference type="PANTHER" id="PTHR43628">
    <property type="entry name" value="ACTIVATOR OF C KINASE PROTEIN 1-RELATED"/>
    <property type="match status" value="1"/>
</dbReference>
<keyword evidence="3" id="KW-1185">Reference proteome</keyword>
<dbReference type="GO" id="GO:0010972">
    <property type="term" value="P:negative regulation of G2/M transition of mitotic cell cycle"/>
    <property type="evidence" value="ECO:0007669"/>
    <property type="project" value="TreeGrafter"/>
</dbReference>
<feature type="region of interest" description="Disordered" evidence="1">
    <location>
        <begin position="89"/>
        <end position="359"/>
    </location>
</feature>
<feature type="compositionally biased region" description="Pro residues" evidence="1">
    <location>
        <begin position="401"/>
        <end position="419"/>
    </location>
</feature>
<organism evidence="2 3">
    <name type="scientific">Chaetomium fimeti</name>
    <dbReference type="NCBI Taxonomy" id="1854472"/>
    <lineage>
        <taxon>Eukaryota</taxon>
        <taxon>Fungi</taxon>
        <taxon>Dikarya</taxon>
        <taxon>Ascomycota</taxon>
        <taxon>Pezizomycotina</taxon>
        <taxon>Sordariomycetes</taxon>
        <taxon>Sordariomycetidae</taxon>
        <taxon>Sordariales</taxon>
        <taxon>Chaetomiaceae</taxon>
        <taxon>Chaetomium</taxon>
    </lineage>
</organism>
<dbReference type="InterPro" id="IPR052945">
    <property type="entry name" value="Mitotic_Regulator"/>
</dbReference>
<dbReference type="SUPFAM" id="SSF81901">
    <property type="entry name" value="HCP-like"/>
    <property type="match status" value="1"/>
</dbReference>
<proteinExistence type="predicted"/>
<dbReference type="RefSeq" id="XP_062663998.1">
    <property type="nucleotide sequence ID" value="XM_062798636.1"/>
</dbReference>
<feature type="compositionally biased region" description="Basic and acidic residues" evidence="1">
    <location>
        <begin position="89"/>
        <end position="100"/>
    </location>
</feature>
<feature type="compositionally biased region" description="Basic and acidic residues" evidence="1">
    <location>
        <begin position="697"/>
        <end position="707"/>
    </location>
</feature>
<feature type="compositionally biased region" description="Polar residues" evidence="1">
    <location>
        <begin position="205"/>
        <end position="216"/>
    </location>
</feature>
<evidence type="ECO:0000313" key="2">
    <source>
        <dbReference type="EMBL" id="KAK3300484.1"/>
    </source>
</evidence>
<protein>
    <recommendedName>
        <fullName evidence="4">Protein DSF2</fullName>
    </recommendedName>
</protein>
<name>A0AAE0LXM9_9PEZI</name>
<dbReference type="GeneID" id="87835584"/>
<gene>
    <name evidence="2" type="ORF">B0H64DRAFT_16345</name>
</gene>
<dbReference type="Gene3D" id="1.25.40.10">
    <property type="entry name" value="Tetratricopeptide repeat domain"/>
    <property type="match status" value="1"/>
</dbReference>
<sequence>MSQPRPDFIDLRSKSQASVSRPLRSPRLHVAGEAPPELSPLDAFAQQSRLLAKQLEDSAKLGRRMSRLPPLTVESPLIVQARSDYFRSLSHDSASDDEHPPLQNVGLGLKTEIDEDHADRPRSMHPRLSHVPPTPDQSIPVPAVPKTNVDPAKGRQPSDVATEGGLFGIGARRERSPSPMGAGPSSRRQADGKAATQDGLPHQSPVASASITSSPERLSRNPFEAAGLVPPRPMFTKRSSSLMSSPLESTDEEGISNLSTSVQSLGSRKFSTSSSVLSPAYPPYQRSPSVASDASGLPRPQFNFSRPLSRAGTPSFDPPARQASSDSQGSFFPPDDAATPNSLTSETSRETAVDDDTAGAPSYIYSKFALPRGKALQRASVILLNDPPTRPSLDQPVSPTSNPPSFPGIGQPPPSPPTRPSSSSGNRQFDASRPSQERSKLSTDMMRPAQQPSPNPSRPSTESAPGSEEEQRGRSLVSHLNDAAAGKSLASTGTSDSASTIKGGKSVHSVAPTMSDMTAEEHVSKSIALHESGAVQESTWHLRHAAKQGHPTGMLLYALACRHGWGMRPNPREGVQWLRKAADSVSLEINDEEGQAKNGKAVDFAERKTRNAQFALSIYELGVSHMNGWGIEQDKTLALRCFEIAASWGDVDALAEAGFCYAQGIGCKKDLKKSAKFYREAESKGMSMVGNSWIHKSKYDDDKDKQSRSKSRSRKSLFSRKKD</sequence>
<dbReference type="AlphaFoldDB" id="A0AAE0LXM9"/>
<dbReference type="Pfam" id="PF08238">
    <property type="entry name" value="Sel1"/>
    <property type="match status" value="3"/>
</dbReference>
<dbReference type="GO" id="GO:0032153">
    <property type="term" value="C:cell division site"/>
    <property type="evidence" value="ECO:0007669"/>
    <property type="project" value="TreeGrafter"/>
</dbReference>
<reference evidence="2" key="2">
    <citation type="submission" date="2023-06" db="EMBL/GenBank/DDBJ databases">
        <authorList>
            <consortium name="Lawrence Berkeley National Laboratory"/>
            <person name="Haridas S."/>
            <person name="Hensen N."/>
            <person name="Bonometti L."/>
            <person name="Westerberg I."/>
            <person name="Brannstrom I.O."/>
            <person name="Guillou S."/>
            <person name="Cros-Aarteil S."/>
            <person name="Calhoun S."/>
            <person name="Kuo A."/>
            <person name="Mondo S."/>
            <person name="Pangilinan J."/>
            <person name="Riley R."/>
            <person name="Labutti K."/>
            <person name="Andreopoulos B."/>
            <person name="Lipzen A."/>
            <person name="Chen C."/>
            <person name="Yanf M."/>
            <person name="Daum C."/>
            <person name="Ng V."/>
            <person name="Clum A."/>
            <person name="Steindorff A."/>
            <person name="Ohm R."/>
            <person name="Martin F."/>
            <person name="Silar P."/>
            <person name="Natvig D."/>
            <person name="Lalanne C."/>
            <person name="Gautier V."/>
            <person name="Ament-Velasquez S.L."/>
            <person name="Kruys A."/>
            <person name="Hutchinson M.I."/>
            <person name="Powell A.J."/>
            <person name="Barry K."/>
            <person name="Miller A.N."/>
            <person name="Grigoriev I.V."/>
            <person name="Debuchy R."/>
            <person name="Gladieux P."/>
            <person name="Thoren M.H."/>
            <person name="Johannesson H."/>
        </authorList>
    </citation>
    <scope>NUCLEOTIDE SEQUENCE</scope>
    <source>
        <strain evidence="2">CBS 168.71</strain>
    </source>
</reference>
<dbReference type="Proteomes" id="UP001278766">
    <property type="component" value="Unassembled WGS sequence"/>
</dbReference>
<dbReference type="SMART" id="SM00671">
    <property type="entry name" value="SEL1"/>
    <property type="match status" value="3"/>
</dbReference>
<feature type="region of interest" description="Disordered" evidence="1">
    <location>
        <begin position="697"/>
        <end position="723"/>
    </location>
</feature>
<feature type="region of interest" description="Disordered" evidence="1">
    <location>
        <begin position="381"/>
        <end position="509"/>
    </location>
</feature>
<dbReference type="EMBL" id="JAUEPN010000001">
    <property type="protein sequence ID" value="KAK3300484.1"/>
    <property type="molecule type" value="Genomic_DNA"/>
</dbReference>
<feature type="compositionally biased region" description="Polar residues" evidence="1">
    <location>
        <begin position="489"/>
        <end position="500"/>
    </location>
</feature>
<evidence type="ECO:0000256" key="1">
    <source>
        <dbReference type="SAM" id="MobiDB-lite"/>
    </source>
</evidence>
<feature type="compositionally biased region" description="Low complexity" evidence="1">
    <location>
        <begin position="239"/>
        <end position="248"/>
    </location>
</feature>
<dbReference type="InterPro" id="IPR006597">
    <property type="entry name" value="Sel1-like"/>
</dbReference>
<dbReference type="InterPro" id="IPR011990">
    <property type="entry name" value="TPR-like_helical_dom_sf"/>
</dbReference>